<dbReference type="CDD" id="cd05356">
    <property type="entry name" value="17beta-HSD1_like_SDR_c"/>
    <property type="match status" value="1"/>
</dbReference>
<keyword evidence="4" id="KW-0560">Oxidoreductase</keyword>
<evidence type="ECO:0000256" key="2">
    <source>
        <dbReference type="ARBA" id="ARBA00022857"/>
    </source>
</evidence>
<keyword evidence="6" id="KW-0812">Transmembrane</keyword>
<accession>A0AA35PIR4</accession>
<dbReference type="InterPro" id="IPR020904">
    <property type="entry name" value="Sc_DH/Rdtase_CS"/>
</dbReference>
<dbReference type="GO" id="GO:0047045">
    <property type="term" value="F:testosterone dehydrogenase (NADP+) activity"/>
    <property type="evidence" value="ECO:0007669"/>
    <property type="project" value="TreeGrafter"/>
</dbReference>
<keyword evidence="3" id="KW-0752">Steroid biosynthesis</keyword>
<evidence type="ECO:0000256" key="3">
    <source>
        <dbReference type="ARBA" id="ARBA00022955"/>
    </source>
</evidence>
<dbReference type="PRINTS" id="PR00080">
    <property type="entry name" value="SDRFAMILY"/>
</dbReference>
<sequence>MGEFLQQFLACLGGFTCLVFLVKCVRLLKYFSPLVWRTVPESFFRSMGEWAVITGSGDGIGKAYSFELARRGLNIVLISRTLTKMQKVASEIEQSTGRKVKIIQADFTRRNVYNDIEDGLQGLEIGILVNNVGMLSSPSPTRFLNGPENDGDLINCNIFSVTKMTRMILKQMVSRQKGLILNVSSAVGTFVCPLYAVYSASKAFVCMFSKALQAEYKGKGIIIQALTPLGVSTQMTNWVETNLFMKSAEDFARQSLECVTFGDETCGSLSHEFLAKIIKCIPEWIIHSDWLQETMLVRFTEKEKKNGKST</sequence>
<feature type="transmembrane region" description="Helical" evidence="6">
    <location>
        <begin position="6"/>
        <end position="28"/>
    </location>
</feature>
<dbReference type="PRINTS" id="PR00081">
    <property type="entry name" value="GDHRDH"/>
</dbReference>
<evidence type="ECO:0000313" key="7">
    <source>
        <dbReference type="EMBL" id="CAI5786968.1"/>
    </source>
</evidence>
<dbReference type="PANTHER" id="PTHR43899">
    <property type="entry name" value="RH59310P"/>
    <property type="match status" value="1"/>
</dbReference>
<keyword evidence="6" id="KW-1133">Transmembrane helix</keyword>
<evidence type="ECO:0000256" key="4">
    <source>
        <dbReference type="ARBA" id="ARBA00023002"/>
    </source>
</evidence>
<organism evidence="7 8">
    <name type="scientific">Podarcis lilfordi</name>
    <name type="common">Lilford's wall lizard</name>
    <dbReference type="NCBI Taxonomy" id="74358"/>
    <lineage>
        <taxon>Eukaryota</taxon>
        <taxon>Metazoa</taxon>
        <taxon>Chordata</taxon>
        <taxon>Craniata</taxon>
        <taxon>Vertebrata</taxon>
        <taxon>Euteleostomi</taxon>
        <taxon>Lepidosauria</taxon>
        <taxon>Squamata</taxon>
        <taxon>Bifurcata</taxon>
        <taxon>Unidentata</taxon>
        <taxon>Episquamata</taxon>
        <taxon>Laterata</taxon>
        <taxon>Lacertibaenia</taxon>
        <taxon>Lacertidae</taxon>
        <taxon>Podarcis</taxon>
    </lineage>
</organism>
<dbReference type="AlphaFoldDB" id="A0AA35PIR4"/>
<name>A0AA35PIR4_9SAUR</name>
<dbReference type="FunFam" id="3.40.50.720:FF:000137">
    <property type="entry name" value="Hydroxysteroid (17-beta) dehydrogenase 3"/>
    <property type="match status" value="1"/>
</dbReference>
<dbReference type="EMBL" id="OX395136">
    <property type="protein sequence ID" value="CAI5786968.1"/>
    <property type="molecule type" value="Genomic_DNA"/>
</dbReference>
<dbReference type="Proteomes" id="UP001178461">
    <property type="component" value="Chromosome 11"/>
</dbReference>
<dbReference type="InterPro" id="IPR051019">
    <property type="entry name" value="VLCFA-Steroid_DH"/>
</dbReference>
<gene>
    <name evidence="7" type="ORF">PODLI_1B006995</name>
</gene>
<reference evidence="7" key="1">
    <citation type="submission" date="2022-12" db="EMBL/GenBank/DDBJ databases">
        <authorList>
            <person name="Alioto T."/>
            <person name="Alioto T."/>
            <person name="Gomez Garrido J."/>
        </authorList>
    </citation>
    <scope>NUCLEOTIDE SEQUENCE</scope>
</reference>
<dbReference type="PIRSF" id="PIRSF000126">
    <property type="entry name" value="11-beta-HSD1"/>
    <property type="match status" value="1"/>
</dbReference>
<evidence type="ECO:0000313" key="8">
    <source>
        <dbReference type="Proteomes" id="UP001178461"/>
    </source>
</evidence>
<keyword evidence="3" id="KW-0444">Lipid biosynthesis</keyword>
<dbReference type="GO" id="GO:0006694">
    <property type="term" value="P:steroid biosynthetic process"/>
    <property type="evidence" value="ECO:0007669"/>
    <property type="project" value="UniProtKB-KW"/>
</dbReference>
<evidence type="ECO:0000256" key="6">
    <source>
        <dbReference type="SAM" id="Phobius"/>
    </source>
</evidence>
<evidence type="ECO:0000256" key="5">
    <source>
        <dbReference type="RuleBase" id="RU000363"/>
    </source>
</evidence>
<keyword evidence="6" id="KW-0472">Membrane</keyword>
<dbReference type="PANTHER" id="PTHR43899:SF7">
    <property type="entry name" value="17-BETA-HYDROXYSTEROID DEHYDROGENASE TYPE 3"/>
    <property type="match status" value="1"/>
</dbReference>
<proteinExistence type="inferred from homology"/>
<dbReference type="InterPro" id="IPR002347">
    <property type="entry name" value="SDR_fam"/>
</dbReference>
<dbReference type="Pfam" id="PF00106">
    <property type="entry name" value="adh_short"/>
    <property type="match status" value="1"/>
</dbReference>
<dbReference type="InterPro" id="IPR036291">
    <property type="entry name" value="NAD(P)-bd_dom_sf"/>
</dbReference>
<keyword evidence="2" id="KW-0521">NADP</keyword>
<dbReference type="PROSITE" id="PS00061">
    <property type="entry name" value="ADH_SHORT"/>
    <property type="match status" value="1"/>
</dbReference>
<protein>
    <submittedName>
        <fullName evidence="7">Testosterone 17-beta-dehydrogenase 3</fullName>
    </submittedName>
</protein>
<keyword evidence="3" id="KW-0443">Lipid metabolism</keyword>
<dbReference type="SUPFAM" id="SSF51735">
    <property type="entry name" value="NAD(P)-binding Rossmann-fold domains"/>
    <property type="match status" value="1"/>
</dbReference>
<evidence type="ECO:0000256" key="1">
    <source>
        <dbReference type="ARBA" id="ARBA00004240"/>
    </source>
</evidence>
<dbReference type="Gene3D" id="3.40.50.720">
    <property type="entry name" value="NAD(P)-binding Rossmann-like Domain"/>
    <property type="match status" value="1"/>
</dbReference>
<comment type="similarity">
    <text evidence="5">Belongs to the short-chain dehydrogenases/reductases (SDR) family.</text>
</comment>
<comment type="subcellular location">
    <subcellularLocation>
        <location evidence="1">Endoplasmic reticulum</location>
    </subcellularLocation>
</comment>
<dbReference type="GO" id="GO:0005783">
    <property type="term" value="C:endoplasmic reticulum"/>
    <property type="evidence" value="ECO:0007669"/>
    <property type="project" value="UniProtKB-SubCell"/>
</dbReference>
<feature type="transmembrane region" description="Helical" evidence="6">
    <location>
        <begin position="179"/>
        <end position="198"/>
    </location>
</feature>
<keyword evidence="8" id="KW-1185">Reference proteome</keyword>